<dbReference type="Proteomes" id="UP000237640">
    <property type="component" value="Unassembled WGS sequence"/>
</dbReference>
<dbReference type="RefSeq" id="WP_106144420.1">
    <property type="nucleotide sequence ID" value="NZ_PVYX01000001.1"/>
</dbReference>
<keyword evidence="2" id="KW-1185">Reference proteome</keyword>
<name>A0A2T0MJ00_9FLAO</name>
<organism evidence="1 2">
    <name type="scientific">Flagellimonas meridianipacifica</name>
    <dbReference type="NCBI Taxonomy" id="1080225"/>
    <lineage>
        <taxon>Bacteria</taxon>
        <taxon>Pseudomonadati</taxon>
        <taxon>Bacteroidota</taxon>
        <taxon>Flavobacteriia</taxon>
        <taxon>Flavobacteriales</taxon>
        <taxon>Flavobacteriaceae</taxon>
        <taxon>Flagellimonas</taxon>
    </lineage>
</organism>
<dbReference type="OrthoDB" id="9878014at2"/>
<reference evidence="1 2" key="1">
    <citation type="submission" date="2018-03" db="EMBL/GenBank/DDBJ databases">
        <title>Genomic Encyclopedia of Archaeal and Bacterial Type Strains, Phase II (KMG-II): from individual species to whole genera.</title>
        <authorList>
            <person name="Goeker M."/>
        </authorList>
    </citation>
    <scope>NUCLEOTIDE SEQUENCE [LARGE SCALE GENOMIC DNA]</scope>
    <source>
        <strain evidence="1 2">DSM 25027</strain>
    </source>
</reference>
<protein>
    <submittedName>
        <fullName evidence="1">Uncharacterized protein</fullName>
    </submittedName>
</protein>
<proteinExistence type="predicted"/>
<evidence type="ECO:0000313" key="2">
    <source>
        <dbReference type="Proteomes" id="UP000237640"/>
    </source>
</evidence>
<dbReference type="EMBL" id="PVYX01000001">
    <property type="protein sequence ID" value="PRX57533.1"/>
    <property type="molecule type" value="Genomic_DNA"/>
</dbReference>
<gene>
    <name evidence="1" type="ORF">CLV81_1539</name>
</gene>
<sequence>MIENLNFHFKRTFLVLQFNNVDPKQFFNTIKTTEESGENNIPDQLRKLVAFSPKANTEFAKPLKEILEIEIEKFSSSDTKENIKTIYKNERILYIERSVLLSENFLSYQNREFALNPLVTTYESDWKWIVRDSYIEELDISKLLASPPSDFYFLFKRTGGFDYVNKTNVLEFPLNENQYFFLRLFEKTQSLSESIHHFCSNFLYDSREEKEKIKSRAVEILKELIFRMFIIPL</sequence>
<comment type="caution">
    <text evidence="1">The sequence shown here is derived from an EMBL/GenBank/DDBJ whole genome shotgun (WGS) entry which is preliminary data.</text>
</comment>
<accession>A0A2T0MJ00</accession>
<evidence type="ECO:0000313" key="1">
    <source>
        <dbReference type="EMBL" id="PRX57533.1"/>
    </source>
</evidence>
<dbReference type="AlphaFoldDB" id="A0A2T0MJ00"/>